<dbReference type="GO" id="GO:0050660">
    <property type="term" value="F:flavin adenine dinucleotide binding"/>
    <property type="evidence" value="ECO:0007669"/>
    <property type="project" value="InterPro"/>
</dbReference>
<reference evidence="9 10" key="1">
    <citation type="submission" date="2020-08" db="EMBL/GenBank/DDBJ databases">
        <title>The genome sequence of Novosphingobium flavum 4Y4.</title>
        <authorList>
            <person name="Liu Y."/>
        </authorList>
    </citation>
    <scope>NUCLEOTIDE SEQUENCE [LARGE SCALE GENOMIC DNA]</scope>
    <source>
        <strain evidence="9 10">4Y4</strain>
    </source>
</reference>
<keyword evidence="10" id="KW-1185">Reference proteome</keyword>
<evidence type="ECO:0000256" key="5">
    <source>
        <dbReference type="PIRSR" id="PIRSR000137-2"/>
    </source>
</evidence>
<evidence type="ECO:0000256" key="1">
    <source>
        <dbReference type="ARBA" id="ARBA00001974"/>
    </source>
</evidence>
<dbReference type="Proteomes" id="UP000520156">
    <property type="component" value="Unassembled WGS sequence"/>
</dbReference>
<dbReference type="Pfam" id="PF00732">
    <property type="entry name" value="GMC_oxred_N"/>
    <property type="match status" value="1"/>
</dbReference>
<keyword evidence="9" id="KW-0560">Oxidoreductase</keyword>
<dbReference type="EMBL" id="JACLAU010000001">
    <property type="protein sequence ID" value="MBC2650261.1"/>
    <property type="molecule type" value="Genomic_DNA"/>
</dbReference>
<comment type="caution">
    <text evidence="9">The sequence shown here is derived from an EMBL/GenBank/DDBJ whole genome shotgun (WGS) entry which is preliminary data.</text>
</comment>
<evidence type="ECO:0000256" key="2">
    <source>
        <dbReference type="ARBA" id="ARBA00010790"/>
    </source>
</evidence>
<evidence type="ECO:0000256" key="4">
    <source>
        <dbReference type="ARBA" id="ARBA00022827"/>
    </source>
</evidence>
<dbReference type="EC" id="1.1.99.1" evidence="9"/>
<dbReference type="NCBIfam" id="NF002550">
    <property type="entry name" value="PRK02106.1"/>
    <property type="match status" value="1"/>
</dbReference>
<evidence type="ECO:0000256" key="6">
    <source>
        <dbReference type="RuleBase" id="RU003968"/>
    </source>
</evidence>
<dbReference type="Gene3D" id="3.30.560.10">
    <property type="entry name" value="Glucose Oxidase, domain 3"/>
    <property type="match status" value="1"/>
</dbReference>
<evidence type="ECO:0000313" key="10">
    <source>
        <dbReference type="Proteomes" id="UP000520156"/>
    </source>
</evidence>
<dbReference type="RefSeq" id="WP_185681674.1">
    <property type="nucleotide sequence ID" value="NZ_JACLAU010000001.1"/>
</dbReference>
<feature type="domain" description="Glucose-methanol-choline oxidoreductase N-terminal" evidence="8">
    <location>
        <begin position="259"/>
        <end position="273"/>
    </location>
</feature>
<dbReference type="InterPro" id="IPR000172">
    <property type="entry name" value="GMC_OxRdtase_N"/>
</dbReference>
<keyword evidence="3 6" id="KW-0285">Flavoprotein</keyword>
<dbReference type="PROSITE" id="PS00624">
    <property type="entry name" value="GMC_OXRED_2"/>
    <property type="match status" value="1"/>
</dbReference>
<comment type="cofactor">
    <cofactor evidence="1 5">
        <name>FAD</name>
        <dbReference type="ChEBI" id="CHEBI:57692"/>
    </cofactor>
</comment>
<dbReference type="SUPFAM" id="SSF54373">
    <property type="entry name" value="FAD-linked reductases, C-terminal domain"/>
    <property type="match status" value="1"/>
</dbReference>
<dbReference type="AlphaFoldDB" id="A0A7X1F4J2"/>
<dbReference type="GO" id="GO:0008812">
    <property type="term" value="F:choline dehydrogenase activity"/>
    <property type="evidence" value="ECO:0007669"/>
    <property type="project" value="UniProtKB-EC"/>
</dbReference>
<dbReference type="PANTHER" id="PTHR11552">
    <property type="entry name" value="GLUCOSE-METHANOL-CHOLINE GMC OXIDOREDUCTASE"/>
    <property type="match status" value="1"/>
</dbReference>
<evidence type="ECO:0000259" key="8">
    <source>
        <dbReference type="PROSITE" id="PS00624"/>
    </source>
</evidence>
<protein>
    <submittedName>
        <fullName evidence="9">Choline dehydrogenase</fullName>
        <ecNumber evidence="9">1.1.99.1</ecNumber>
    </submittedName>
</protein>
<keyword evidence="4 5" id="KW-0274">FAD</keyword>
<dbReference type="InterPro" id="IPR007867">
    <property type="entry name" value="GMC_OxRtase_C"/>
</dbReference>
<evidence type="ECO:0000313" key="9">
    <source>
        <dbReference type="EMBL" id="MBC2650261.1"/>
    </source>
</evidence>
<feature type="binding site" evidence="5">
    <location>
        <position position="89"/>
    </location>
    <ligand>
        <name>FAD</name>
        <dbReference type="ChEBI" id="CHEBI:57692"/>
    </ligand>
</feature>
<dbReference type="PIRSF" id="PIRSF000137">
    <property type="entry name" value="Alcohol_oxidase"/>
    <property type="match status" value="1"/>
</dbReference>
<gene>
    <name evidence="9" type="ORF">H7F49_00915</name>
</gene>
<name>A0A7X1F4J2_9SPHN</name>
<dbReference type="PROSITE" id="PS00623">
    <property type="entry name" value="GMC_OXRED_1"/>
    <property type="match status" value="1"/>
</dbReference>
<organism evidence="9 10">
    <name type="scientific">Novosphingobium aerophilum</name>
    <dbReference type="NCBI Taxonomy" id="2839843"/>
    <lineage>
        <taxon>Bacteria</taxon>
        <taxon>Pseudomonadati</taxon>
        <taxon>Pseudomonadota</taxon>
        <taxon>Alphaproteobacteria</taxon>
        <taxon>Sphingomonadales</taxon>
        <taxon>Sphingomonadaceae</taxon>
        <taxon>Novosphingobium</taxon>
    </lineage>
</organism>
<dbReference type="InterPro" id="IPR012132">
    <property type="entry name" value="GMC_OxRdtase"/>
</dbReference>
<evidence type="ECO:0000256" key="3">
    <source>
        <dbReference type="ARBA" id="ARBA00022630"/>
    </source>
</evidence>
<dbReference type="SUPFAM" id="SSF51905">
    <property type="entry name" value="FAD/NAD(P)-binding domain"/>
    <property type="match status" value="1"/>
</dbReference>
<proteinExistence type="inferred from homology"/>
<dbReference type="Gene3D" id="3.50.50.60">
    <property type="entry name" value="FAD/NAD(P)-binding domain"/>
    <property type="match status" value="1"/>
</dbReference>
<dbReference type="InterPro" id="IPR036188">
    <property type="entry name" value="FAD/NAD-bd_sf"/>
</dbReference>
<evidence type="ECO:0000259" key="7">
    <source>
        <dbReference type="PROSITE" id="PS00623"/>
    </source>
</evidence>
<feature type="domain" description="Glucose-methanol-choline oxidoreductase N-terminal" evidence="7">
    <location>
        <begin position="87"/>
        <end position="110"/>
    </location>
</feature>
<accession>A0A7X1F4J2</accession>
<dbReference type="Pfam" id="PF05199">
    <property type="entry name" value="GMC_oxred_C"/>
    <property type="match status" value="1"/>
</dbReference>
<dbReference type="PANTHER" id="PTHR11552:SF147">
    <property type="entry name" value="CHOLINE DEHYDROGENASE, MITOCHONDRIAL"/>
    <property type="match status" value="1"/>
</dbReference>
<comment type="similarity">
    <text evidence="2 6">Belongs to the GMC oxidoreductase family.</text>
</comment>
<sequence length="546" mass="58517">MNQAADPLDFDYVIVGGGVAGCILANRLSTDPALRVLLIEAGGRDSSPLIAAPGGLLPLMMSGRHAWPYVSAPQEHLDGRVLYLPRGKVLGGGSSINGMAYDRGFASDYDRWAQAGNRGWSFAEVLPYFRRLESFHPARNAWHGAEGPIQVTRAGQDHPFARAFLQAGAQAGYPLSDDLSGAQRDGFGAVDLTIGRGRRSSAASAYLRPVLRRRNLTVLTGALTRRVRFDGPRATGVEFTQDGALRTAVARREVILSAGAINTPQLLMISGVGPGGHLTEHGIPVVADLPGVGQGLQDHLATHVKHRSTKPWSMLRYLNPLRGALAMGQYLMTRRGPLADPGMSVACFVRSDPVLDEPDIKMLLVSALFAHNGQTLVPMHGFYAHINVARPEARGQVTLASPDPTIPPVIDQNYNGTERDREVMRAGIRIARHIFAQPAFDEVRGEELAPGPEIRSDAELDAHIRAAAEADYHSTSTARMGADRLAVVDAELRVHGLAGLRVVDASVMPHLPGGNTAIPVAMIAEKAADLILGRPAPAPEDPRPRS</sequence>